<dbReference type="InterPro" id="IPR015915">
    <property type="entry name" value="Kelch-typ_b-propeller"/>
</dbReference>
<dbReference type="Gene3D" id="2.40.10.10">
    <property type="entry name" value="Trypsin-like serine proteases"/>
    <property type="match status" value="2"/>
</dbReference>
<organism evidence="1 2">
    <name type="scientific">Blepharisma stoltei</name>
    <dbReference type="NCBI Taxonomy" id="1481888"/>
    <lineage>
        <taxon>Eukaryota</taxon>
        <taxon>Sar</taxon>
        <taxon>Alveolata</taxon>
        <taxon>Ciliophora</taxon>
        <taxon>Postciliodesmatophora</taxon>
        <taxon>Heterotrichea</taxon>
        <taxon>Heterotrichida</taxon>
        <taxon>Blepharismidae</taxon>
        <taxon>Blepharisma</taxon>
    </lineage>
</organism>
<proteinExistence type="predicted"/>
<dbReference type="EMBL" id="CAJZBQ010000021">
    <property type="protein sequence ID" value="CAG9318949.1"/>
    <property type="molecule type" value="Genomic_DNA"/>
</dbReference>
<keyword evidence="2" id="KW-1185">Reference proteome</keyword>
<name>A0AAU9IWQ3_9CILI</name>
<dbReference type="AlphaFoldDB" id="A0AAU9IWQ3"/>
<evidence type="ECO:0000313" key="2">
    <source>
        <dbReference type="Proteomes" id="UP001162131"/>
    </source>
</evidence>
<protein>
    <submittedName>
        <fullName evidence="1">Uncharacterized protein</fullName>
    </submittedName>
</protein>
<reference evidence="1" key="1">
    <citation type="submission" date="2021-09" db="EMBL/GenBank/DDBJ databases">
        <authorList>
            <consortium name="AG Swart"/>
            <person name="Singh M."/>
            <person name="Singh A."/>
            <person name="Seah K."/>
            <person name="Emmerich C."/>
        </authorList>
    </citation>
    <scope>NUCLEOTIDE SEQUENCE</scope>
    <source>
        <strain evidence="1">ATCC30299</strain>
    </source>
</reference>
<gene>
    <name evidence="1" type="ORF">BSTOLATCC_MIC22307</name>
</gene>
<dbReference type="PANTHER" id="PTHR45632">
    <property type="entry name" value="LD33804P"/>
    <property type="match status" value="1"/>
</dbReference>
<dbReference type="InterPro" id="IPR043504">
    <property type="entry name" value="Peptidase_S1_PA_chymotrypsin"/>
</dbReference>
<dbReference type="SMART" id="SM00612">
    <property type="entry name" value="Kelch"/>
    <property type="match status" value="2"/>
</dbReference>
<dbReference type="SUPFAM" id="SSF117281">
    <property type="entry name" value="Kelch motif"/>
    <property type="match status" value="1"/>
</dbReference>
<sequence>MGCCGSSIAVTAQYGNKQLKLKETSTDLSTFHTHIINELPELTCQAFYLETNESSPTKIIDDQDYKRVLRTKPNSKLRIVKAKPYSFASEILNKLSKSVFKIRQKEHELVGTGFLISPRLAITTTEPFPDRNSLKLYSALFQDIGNTEIDFKTDGAFLTIPEEEGIKFSLIELNPQAHQLDFLNSLTPIKLQPEFHASEGTKATIMYYTRNYPVLQGDSAEINVFDHKFFSYTKALKEGSSGAPVFNEKGELIGVFSSYKSDNLPGSALNVKFIVDFLGSYYSNPEDEIISQAIQEIWRYSDLTSIVDLNNPANIDGENNMMFSDTTCYLNIPKQNLIIFGPESYTAKIVEDLPPLGSGSSAIATSAGILITGTNGTDSFRETWLFDGIAFRKEKDMINDHIYHCSVLYNEKVYVISGRLNNKVEAYDLKTNDWIKIGKLPKKREMASATVILDQIFVFGGINEKMNFSKKIFSWNGAEWKILEQKIPIRACGIGVINISQSQVLLFGGSCQEKGMEKNDNNSAWEIDVSSGNIESSRGIPRALNFSSYQAAYTAKDAVIFSNSGELLRYEYRKKRFFDVRPEPS</sequence>
<evidence type="ECO:0000313" key="1">
    <source>
        <dbReference type="EMBL" id="CAG9318949.1"/>
    </source>
</evidence>
<dbReference type="Proteomes" id="UP001162131">
    <property type="component" value="Unassembled WGS sequence"/>
</dbReference>
<comment type="caution">
    <text evidence="1">The sequence shown here is derived from an EMBL/GenBank/DDBJ whole genome shotgun (WGS) entry which is preliminary data.</text>
</comment>
<accession>A0AAU9IWQ3</accession>
<dbReference type="Gene3D" id="2.120.10.80">
    <property type="entry name" value="Kelch-type beta propeller"/>
    <property type="match status" value="1"/>
</dbReference>
<dbReference type="SUPFAM" id="SSF50494">
    <property type="entry name" value="Trypsin-like serine proteases"/>
    <property type="match status" value="1"/>
</dbReference>
<dbReference type="InterPro" id="IPR006652">
    <property type="entry name" value="Kelch_1"/>
</dbReference>
<dbReference type="InterPro" id="IPR009003">
    <property type="entry name" value="Peptidase_S1_PA"/>
</dbReference>